<sequence>MFFSKFFAISSVALAAVTGIQAIAVSPEHQIHPRQVDEVTTTSTSIGHATITSTVEAFSRTVVRSTTTHPGRITTVTQTALPSASQTDSTVTRTRTVVSPSIVIITQYRTETITIPRRFI</sequence>
<reference evidence="2" key="1">
    <citation type="submission" date="2019-01" db="EMBL/GenBank/DDBJ databases">
        <title>Draft genome sequences of three monokaryotic isolates of the white-rot basidiomycete fungus Dichomitus squalens.</title>
        <authorList>
            <consortium name="DOE Joint Genome Institute"/>
            <person name="Lopez S.C."/>
            <person name="Andreopoulos B."/>
            <person name="Pangilinan J."/>
            <person name="Lipzen A."/>
            <person name="Riley R."/>
            <person name="Ahrendt S."/>
            <person name="Ng V."/>
            <person name="Barry K."/>
            <person name="Daum C."/>
            <person name="Grigoriev I.V."/>
            <person name="Hilden K.S."/>
            <person name="Makela M.R."/>
            <person name="de Vries R.P."/>
        </authorList>
    </citation>
    <scope>NUCLEOTIDE SEQUENCE [LARGE SCALE GENOMIC DNA]</scope>
    <source>
        <strain evidence="2">OM18370.1</strain>
    </source>
</reference>
<dbReference type="Proteomes" id="UP000292957">
    <property type="component" value="Unassembled WGS sequence"/>
</dbReference>
<proteinExistence type="predicted"/>
<keyword evidence="1" id="KW-0732">Signal</keyword>
<feature type="signal peptide" evidence="1">
    <location>
        <begin position="1"/>
        <end position="22"/>
    </location>
</feature>
<dbReference type="EMBL" id="ML143397">
    <property type="protein sequence ID" value="TBU31898.1"/>
    <property type="molecule type" value="Genomic_DNA"/>
</dbReference>
<organism evidence="2">
    <name type="scientific">Dichomitus squalens</name>
    <dbReference type="NCBI Taxonomy" id="114155"/>
    <lineage>
        <taxon>Eukaryota</taxon>
        <taxon>Fungi</taxon>
        <taxon>Dikarya</taxon>
        <taxon>Basidiomycota</taxon>
        <taxon>Agaricomycotina</taxon>
        <taxon>Agaricomycetes</taxon>
        <taxon>Polyporales</taxon>
        <taxon>Polyporaceae</taxon>
        <taxon>Dichomitus</taxon>
    </lineage>
</organism>
<protein>
    <submittedName>
        <fullName evidence="2">Uncharacterized protein</fullName>
    </submittedName>
</protein>
<dbReference type="AlphaFoldDB" id="A0A4Q9MX37"/>
<evidence type="ECO:0000313" key="2">
    <source>
        <dbReference type="EMBL" id="TBU31898.1"/>
    </source>
</evidence>
<evidence type="ECO:0000256" key="1">
    <source>
        <dbReference type="SAM" id="SignalP"/>
    </source>
</evidence>
<feature type="chain" id="PRO_5020316517" evidence="1">
    <location>
        <begin position="23"/>
        <end position="120"/>
    </location>
</feature>
<gene>
    <name evidence="2" type="ORF">BD311DRAFT_751848</name>
</gene>
<name>A0A4Q9MX37_9APHY</name>
<accession>A0A4Q9MX37</accession>